<feature type="transmembrane region" description="Helical" evidence="1">
    <location>
        <begin position="122"/>
        <end position="139"/>
    </location>
</feature>
<evidence type="ECO:0000313" key="3">
    <source>
        <dbReference type="Proteomes" id="UP000322080"/>
    </source>
</evidence>
<comment type="caution">
    <text evidence="2">The sequence shown here is derived from an EMBL/GenBank/DDBJ whole genome shotgun (WGS) entry which is preliminary data.</text>
</comment>
<keyword evidence="3" id="KW-1185">Reference proteome</keyword>
<reference evidence="2 3" key="1">
    <citation type="submission" date="2019-08" db="EMBL/GenBank/DDBJ databases">
        <title>Identification of a novel species of the genus Boseongicola.</title>
        <authorList>
            <person name="Zhang X.-Q."/>
        </authorList>
    </citation>
    <scope>NUCLEOTIDE SEQUENCE [LARGE SCALE GENOMIC DNA]</scope>
    <source>
        <strain evidence="2 3">HY14</strain>
    </source>
</reference>
<dbReference type="AlphaFoldDB" id="A0A5D0RMA2"/>
<sequence length="140" mass="14485">MKQALALIVLVGATLAAAHELAGFAAVFTLVYGAIAAMAAMIAATFFWLWAVRATPLALGMAVSWSGIALVTGWGWFFELLGRPGGALGHPAVLALLALYVVGAVLHFSVIHRSFGRHGAGFLWPVAVSVALSVLAFVAV</sequence>
<dbReference type="EMBL" id="VSIY01000003">
    <property type="protein sequence ID" value="TYB82770.1"/>
    <property type="molecule type" value="Genomic_DNA"/>
</dbReference>
<feature type="transmembrane region" description="Helical" evidence="1">
    <location>
        <begin position="89"/>
        <end position="110"/>
    </location>
</feature>
<organism evidence="2 3">
    <name type="scientific">Maritimibacter fusiformis</name>
    <dbReference type="NCBI Taxonomy" id="2603819"/>
    <lineage>
        <taxon>Bacteria</taxon>
        <taxon>Pseudomonadati</taxon>
        <taxon>Pseudomonadota</taxon>
        <taxon>Alphaproteobacteria</taxon>
        <taxon>Rhodobacterales</taxon>
        <taxon>Roseobacteraceae</taxon>
        <taxon>Maritimibacter</taxon>
    </lineage>
</organism>
<accession>A0A5D0RMA2</accession>
<keyword evidence="1" id="KW-0472">Membrane</keyword>
<protein>
    <submittedName>
        <fullName evidence="2">Uncharacterized protein</fullName>
    </submittedName>
</protein>
<name>A0A5D0RMA2_9RHOB</name>
<feature type="transmembrane region" description="Helical" evidence="1">
    <location>
        <begin position="28"/>
        <end position="50"/>
    </location>
</feature>
<evidence type="ECO:0000256" key="1">
    <source>
        <dbReference type="SAM" id="Phobius"/>
    </source>
</evidence>
<evidence type="ECO:0000313" key="2">
    <source>
        <dbReference type="EMBL" id="TYB82770.1"/>
    </source>
</evidence>
<keyword evidence="1" id="KW-0812">Transmembrane</keyword>
<feature type="transmembrane region" description="Helical" evidence="1">
    <location>
        <begin position="57"/>
        <end position="77"/>
    </location>
</feature>
<dbReference type="Proteomes" id="UP000322080">
    <property type="component" value="Unassembled WGS sequence"/>
</dbReference>
<proteinExistence type="predicted"/>
<gene>
    <name evidence="2" type="ORF">FVF75_00875</name>
</gene>
<keyword evidence="1" id="KW-1133">Transmembrane helix</keyword>
<dbReference type="RefSeq" id="WP_148375861.1">
    <property type="nucleotide sequence ID" value="NZ_VSIY01000003.1"/>
</dbReference>